<feature type="compositionally biased region" description="Basic and acidic residues" evidence="1">
    <location>
        <begin position="27"/>
        <end position="39"/>
    </location>
</feature>
<reference evidence="3" key="3">
    <citation type="submission" date="2025-07" db="EMBL/GenBank/DDBJ databases">
        <authorList>
            <consortium name="NCBI Genome Project"/>
        </authorList>
    </citation>
    <scope>NUCLEOTIDE SEQUENCE</scope>
    <source>
        <strain evidence="3">CBS432</strain>
    </source>
</reference>
<feature type="domain" description="G-patch" evidence="2">
    <location>
        <begin position="42"/>
        <end position="88"/>
    </location>
</feature>
<sequence>MEGNKIKRNREDNTDLEDKVLHKKSKRDSTNDKTADKSLRSIMPKGYKMMENMGYKEGETLGKDRCAIKEPIKVEISTKKQGIRAKKSDSSMVKDMQMSEQEFIKRESETKNNKRLEKIWYRIQKVAFEMMGDSDLYNTGEDPRDFNVLWRSYVIQLNKELTRGGPKDASNDDMETKEVIVPTSEKELEPSPVVKSEKIEHTSSVINCDASIIGSRITEDTELTELNELSIEKRITKLNIFLRSEKYYCFFCGIKYKDEGDLYEHCPGVNEEDHK</sequence>
<reference evidence="3" key="4">
    <citation type="submission" date="2025-08" db="UniProtKB">
        <authorList>
            <consortium name="RefSeq"/>
        </authorList>
    </citation>
    <scope>IDENTIFICATION</scope>
    <source>
        <strain evidence="3">CBS432</strain>
    </source>
</reference>
<name>A0A8B8UW74_SACPA</name>
<dbReference type="GO" id="GO:0000776">
    <property type="term" value="C:kinetochore"/>
    <property type="evidence" value="ECO:0007669"/>
    <property type="project" value="TreeGrafter"/>
</dbReference>
<dbReference type="InterPro" id="IPR000467">
    <property type="entry name" value="G_patch_dom"/>
</dbReference>
<feature type="region of interest" description="Disordered" evidence="1">
    <location>
        <begin position="1"/>
        <end position="43"/>
    </location>
</feature>
<protein>
    <submittedName>
        <fullName evidence="3">Cmg1p</fullName>
    </submittedName>
</protein>
<dbReference type="PANTHER" id="PTHR21032">
    <property type="entry name" value="G PATCH DOMAIN-CONTAINING PROTEIN 11"/>
    <property type="match status" value="1"/>
</dbReference>
<dbReference type="RefSeq" id="XP_033768019.1">
    <property type="nucleotide sequence ID" value="XM_033912128.1"/>
</dbReference>
<dbReference type="VEuPathDB" id="FungiDB:SPAR_L02950"/>
<dbReference type="GeneID" id="54632388"/>
<evidence type="ECO:0000256" key="1">
    <source>
        <dbReference type="SAM" id="MobiDB-lite"/>
    </source>
</evidence>
<feature type="compositionally biased region" description="Basic and acidic residues" evidence="1">
    <location>
        <begin position="9"/>
        <end position="20"/>
    </location>
</feature>
<dbReference type="KEGG" id="spao:SPAR_L02950"/>
<gene>
    <name evidence="3" type="primary">CMG1</name>
    <name evidence="3" type="ORF">SPAR_L02950</name>
</gene>
<dbReference type="AlphaFoldDB" id="A0A8B8UW74"/>
<dbReference type="SMART" id="SM00443">
    <property type="entry name" value="G_patch"/>
    <property type="match status" value="1"/>
</dbReference>
<dbReference type="SMART" id="SM01173">
    <property type="entry name" value="DUF4187"/>
    <property type="match status" value="1"/>
</dbReference>
<organism evidence="3">
    <name type="scientific">Saccharomyces paradoxus</name>
    <name type="common">Yeast</name>
    <name type="synonym">Saccharomyces douglasii</name>
    <dbReference type="NCBI Taxonomy" id="27291"/>
    <lineage>
        <taxon>Eukaryota</taxon>
        <taxon>Fungi</taxon>
        <taxon>Dikarya</taxon>
        <taxon>Ascomycota</taxon>
        <taxon>Saccharomycotina</taxon>
        <taxon>Saccharomycetes</taxon>
        <taxon>Saccharomycetales</taxon>
        <taxon>Saccharomycetaceae</taxon>
        <taxon>Saccharomyces</taxon>
    </lineage>
</organism>
<accession>A0A8B8UW74</accession>
<reference evidence="3" key="2">
    <citation type="submission" date="2020-01" db="EMBL/GenBank/DDBJ databases">
        <title>Population-level Yeast Reference Genomes.</title>
        <authorList>
            <person name="Yue J.-X."/>
        </authorList>
    </citation>
    <scope>NUCLEOTIDE SEQUENCE</scope>
    <source>
        <strain evidence="3">CBS432</strain>
    </source>
</reference>
<dbReference type="GO" id="GO:0003676">
    <property type="term" value="F:nucleic acid binding"/>
    <property type="evidence" value="ECO:0007669"/>
    <property type="project" value="InterPro"/>
</dbReference>
<reference evidence="3" key="1">
    <citation type="journal article" date="2017" name="Nat. Genet.">
        <title>Contrasting evolutionary genome dynamics between domesticated and wild yeasts.</title>
        <authorList>
            <person name="Yue J.X."/>
            <person name="Li J."/>
            <person name="Aigrain L."/>
            <person name="Hallin J."/>
            <person name="Persson K."/>
            <person name="Oliver K."/>
            <person name="Bergstrom A."/>
            <person name="Coupland P."/>
            <person name="Warringer J."/>
            <person name="Lagomarsino M.C."/>
            <person name="Fischer G."/>
            <person name="Durbin R."/>
            <person name="Liti G."/>
        </authorList>
    </citation>
    <scope>NUCLEOTIDE SEQUENCE</scope>
    <source>
        <strain evidence="3">CBS432</strain>
    </source>
</reference>
<dbReference type="PANTHER" id="PTHR21032:SF0">
    <property type="entry name" value="G PATCH DOMAIN-CONTAINING PROTEIN 11"/>
    <property type="match status" value="1"/>
</dbReference>
<evidence type="ECO:0000259" key="2">
    <source>
        <dbReference type="PROSITE" id="PS50174"/>
    </source>
</evidence>
<dbReference type="PROSITE" id="PS50174">
    <property type="entry name" value="G_PATCH"/>
    <property type="match status" value="1"/>
</dbReference>
<dbReference type="Pfam" id="PF13821">
    <property type="entry name" value="DUF4187"/>
    <property type="match status" value="1"/>
</dbReference>
<dbReference type="Pfam" id="PF01585">
    <property type="entry name" value="G-patch"/>
    <property type="match status" value="1"/>
</dbReference>
<dbReference type="OrthoDB" id="786951at2759"/>
<proteinExistence type="predicted"/>
<dbReference type="InterPro" id="IPR039249">
    <property type="entry name" value="GPATCH11"/>
</dbReference>
<dbReference type="InterPro" id="IPR025239">
    <property type="entry name" value="DUF4187"/>
</dbReference>
<evidence type="ECO:0000313" key="3">
    <source>
        <dbReference type="RefSeq" id="XP_033768019.1"/>
    </source>
</evidence>